<dbReference type="Gene3D" id="2.40.50.100">
    <property type="match status" value="1"/>
</dbReference>
<dbReference type="GO" id="GO:1990281">
    <property type="term" value="C:efflux pump complex"/>
    <property type="evidence" value="ECO:0007669"/>
    <property type="project" value="TreeGrafter"/>
</dbReference>
<dbReference type="STRING" id="330214.NIDE3323"/>
<sequence>MTILNRVSVWLAIAGAMLAAWVVLTAGKNQPMPTPLVEPPRSPYETTVAATGIIEAANENVRIGPPMAGLVTNVFVTVGDRVREGDPLLQLDDRDLRAQLVARQAAIPPAEAQVEEQKYRIGDLDTQLKRLKSVRDSRAVSEDDVKRTWYASEMAKRALNRYEATLKQVIAQRDETQMLLDRLTVRAPRAATILQVNVRAGEFALTTGATEPLMLLGDIQQLQVRAEVDEVNAPLVAPNRPGIAYLKGNTAQAIPLTFVRIEPYIVPKKSLTGDNSERVDTRVLQIIYRFERPAFPIYAGQQVDVFIERAPDGPPAPAPGSARSAEEPTK</sequence>
<feature type="coiled-coil region" evidence="1">
    <location>
        <begin position="152"/>
        <end position="179"/>
    </location>
</feature>
<dbReference type="KEGG" id="nde:NIDE3323"/>
<feature type="region of interest" description="Disordered" evidence="2">
    <location>
        <begin position="308"/>
        <end position="330"/>
    </location>
</feature>
<dbReference type="EMBL" id="FP929003">
    <property type="protein sequence ID" value="CBK43011.1"/>
    <property type="molecule type" value="Genomic_DNA"/>
</dbReference>
<keyword evidence="4" id="KW-1185">Reference proteome</keyword>
<evidence type="ECO:0000256" key="2">
    <source>
        <dbReference type="SAM" id="MobiDB-lite"/>
    </source>
</evidence>
<keyword evidence="1" id="KW-0175">Coiled coil</keyword>
<proteinExistence type="predicted"/>
<gene>
    <name evidence="3" type="ORF">NIDE3323</name>
</gene>
<protein>
    <submittedName>
        <fullName evidence="3">Putative Membrane-fusion protein</fullName>
    </submittedName>
</protein>
<reference evidence="3 4" key="1">
    <citation type="journal article" date="2010" name="Proc. Natl. Acad. Sci. U.S.A.">
        <title>A Nitrospira metagenome illuminates the physiology and evolution of globally important nitrite-oxidizing bacteria.</title>
        <authorList>
            <person name="Lucker S."/>
            <person name="Wagner M."/>
            <person name="Maixner F."/>
            <person name="Pelletier E."/>
            <person name="Koch H."/>
            <person name="Vacherie B."/>
            <person name="Rattei T."/>
            <person name="Sinninghe Damste J."/>
            <person name="Spieck E."/>
            <person name="Le Paslier D."/>
            <person name="Daims H."/>
        </authorList>
    </citation>
    <scope>NUCLEOTIDE SEQUENCE [LARGE SCALE GENOMIC DNA]</scope>
</reference>
<dbReference type="Gene3D" id="1.10.287.470">
    <property type="entry name" value="Helix hairpin bin"/>
    <property type="match status" value="1"/>
</dbReference>
<organism evidence="3 4">
    <name type="scientific">Nitrospira defluvii</name>
    <dbReference type="NCBI Taxonomy" id="330214"/>
    <lineage>
        <taxon>Bacteria</taxon>
        <taxon>Pseudomonadati</taxon>
        <taxon>Nitrospirota</taxon>
        <taxon>Nitrospiria</taxon>
        <taxon>Nitrospirales</taxon>
        <taxon>Nitrospiraceae</taxon>
        <taxon>Nitrospira</taxon>
    </lineage>
</organism>
<dbReference type="OrthoDB" id="9785187at2"/>
<dbReference type="HOGENOM" id="CLU_018816_6_4_0"/>
<dbReference type="SUPFAM" id="SSF111369">
    <property type="entry name" value="HlyD-like secretion proteins"/>
    <property type="match status" value="1"/>
</dbReference>
<name>D8PIC4_9BACT</name>
<dbReference type="eggNOG" id="COG0845">
    <property type="taxonomic scope" value="Bacteria"/>
</dbReference>
<evidence type="ECO:0000313" key="4">
    <source>
        <dbReference type="Proteomes" id="UP000001660"/>
    </source>
</evidence>
<dbReference type="GO" id="GO:0015562">
    <property type="term" value="F:efflux transmembrane transporter activity"/>
    <property type="evidence" value="ECO:0007669"/>
    <property type="project" value="TreeGrafter"/>
</dbReference>
<evidence type="ECO:0000256" key="1">
    <source>
        <dbReference type="SAM" id="Coils"/>
    </source>
</evidence>
<dbReference type="PANTHER" id="PTHR30469">
    <property type="entry name" value="MULTIDRUG RESISTANCE PROTEIN MDTA"/>
    <property type="match status" value="1"/>
</dbReference>
<dbReference type="AlphaFoldDB" id="D8PIC4"/>
<evidence type="ECO:0000313" key="3">
    <source>
        <dbReference type="EMBL" id="CBK43011.1"/>
    </source>
</evidence>
<dbReference type="PANTHER" id="PTHR30469:SF15">
    <property type="entry name" value="HLYD FAMILY OF SECRETION PROTEINS"/>
    <property type="match status" value="1"/>
</dbReference>
<dbReference type="Gene3D" id="2.40.30.170">
    <property type="match status" value="1"/>
</dbReference>
<accession>D8PIC4</accession>
<dbReference type="Proteomes" id="UP000001660">
    <property type="component" value="Chromosome"/>
</dbReference>